<evidence type="ECO:0000256" key="4">
    <source>
        <dbReference type="ARBA" id="ARBA00022989"/>
    </source>
</evidence>
<comment type="subcellular location">
    <subcellularLocation>
        <location evidence="1">Membrane</location>
        <topology evidence="1">Multi-pass membrane protein</topology>
    </subcellularLocation>
</comment>
<feature type="transmembrane region" description="Helical" evidence="7">
    <location>
        <begin position="255"/>
        <end position="278"/>
    </location>
</feature>
<sequence>MASYDSYFSVLALFILFRETIEASIICGVLLQFLNRVKPGLKRAVWWGVAGGVGVSIIFGIIFIVVFYTAQNNLFAGTNRDWFKGIISWIAALLITILGFAMLRFLGWEEKWKRKLHAELAKKLPDAAAAIKDPAVSTADAASTDSAGRSSDDAIIPQRESSASGAVPPQQQASSALAPMPTLTTTSSSSGADNASSPAKTAKADPAQADVEACAIVAADADRNSADPSTEHLVTTANGEVVDMSPPTRRESWKIWILVFTTVVREGIESVVFLGGLGNVKLTSIPLAAFVGITCGVLVGVFLFYTGRQVKHIKWLIITMAIVIFFMAAGQVVLGTDALMRAGMFGWCSLWLDERPWYMLPMYDWTHCCADVDPKGDEPTDVQNRMRFFALMRAIFGYQARGTPLTTISYCCYWGLVFIVIGYKWWRGSLLDADYKHKRQQKKLAKEAEKREEEEARRRAEEEAAGVASLEAGQAGEGEASGEGLELVAVGDVKVGLEPAAQQPEKAAS</sequence>
<evidence type="ECO:0000256" key="7">
    <source>
        <dbReference type="SAM" id="Phobius"/>
    </source>
</evidence>
<dbReference type="Proteomes" id="UP000075714">
    <property type="component" value="Unassembled WGS sequence"/>
</dbReference>
<evidence type="ECO:0008006" key="10">
    <source>
        <dbReference type="Google" id="ProtNLM"/>
    </source>
</evidence>
<feature type="compositionally biased region" description="Polar residues" evidence="6">
    <location>
        <begin position="159"/>
        <end position="175"/>
    </location>
</feature>
<feature type="transmembrane region" description="Helical" evidence="7">
    <location>
        <begin position="407"/>
        <end position="426"/>
    </location>
</feature>
<comment type="caution">
    <text evidence="8">The sequence shown here is derived from an EMBL/GenBank/DDBJ whole genome shotgun (WGS) entry which is preliminary data.</text>
</comment>
<evidence type="ECO:0000256" key="2">
    <source>
        <dbReference type="ARBA" id="ARBA00008333"/>
    </source>
</evidence>
<feature type="region of interest" description="Disordered" evidence="6">
    <location>
        <begin position="159"/>
        <end position="206"/>
    </location>
</feature>
<keyword evidence="5 7" id="KW-0472">Membrane</keyword>
<feature type="region of interest" description="Disordered" evidence="6">
    <location>
        <begin position="442"/>
        <end position="481"/>
    </location>
</feature>
<evidence type="ECO:0000256" key="5">
    <source>
        <dbReference type="ARBA" id="ARBA00023136"/>
    </source>
</evidence>
<protein>
    <recommendedName>
        <fullName evidence="10">Iron permease FTR1</fullName>
    </recommendedName>
</protein>
<organism evidence="8 9">
    <name type="scientific">Gonium pectorale</name>
    <name type="common">Green alga</name>
    <dbReference type="NCBI Taxonomy" id="33097"/>
    <lineage>
        <taxon>Eukaryota</taxon>
        <taxon>Viridiplantae</taxon>
        <taxon>Chlorophyta</taxon>
        <taxon>core chlorophytes</taxon>
        <taxon>Chlorophyceae</taxon>
        <taxon>CS clade</taxon>
        <taxon>Chlamydomonadales</taxon>
        <taxon>Volvocaceae</taxon>
        <taxon>Gonium</taxon>
    </lineage>
</organism>
<evidence type="ECO:0000256" key="1">
    <source>
        <dbReference type="ARBA" id="ARBA00004141"/>
    </source>
</evidence>
<evidence type="ECO:0000256" key="3">
    <source>
        <dbReference type="ARBA" id="ARBA00022692"/>
    </source>
</evidence>
<gene>
    <name evidence="8" type="ORF">GPECTOR_439g322</name>
</gene>
<feature type="transmembrane region" description="Helical" evidence="7">
    <location>
        <begin position="82"/>
        <end position="106"/>
    </location>
</feature>
<keyword evidence="4 7" id="KW-1133">Transmembrane helix</keyword>
<dbReference type="GO" id="GO:0015093">
    <property type="term" value="F:ferrous iron transmembrane transporter activity"/>
    <property type="evidence" value="ECO:0007669"/>
    <property type="project" value="TreeGrafter"/>
</dbReference>
<comment type="similarity">
    <text evidence="2">Belongs to the oxidase-dependent Fe transporter (OFeT) (TC 9.A.10.1) family.</text>
</comment>
<feature type="transmembrane region" description="Helical" evidence="7">
    <location>
        <begin position="45"/>
        <end position="70"/>
    </location>
</feature>
<dbReference type="STRING" id="33097.A0A150FV50"/>
<feature type="transmembrane region" description="Helical" evidence="7">
    <location>
        <begin position="6"/>
        <end position="33"/>
    </location>
</feature>
<dbReference type="GO" id="GO:0033573">
    <property type="term" value="C:high-affinity iron permease complex"/>
    <property type="evidence" value="ECO:0007669"/>
    <property type="project" value="InterPro"/>
</dbReference>
<evidence type="ECO:0000313" key="9">
    <source>
        <dbReference type="Proteomes" id="UP000075714"/>
    </source>
</evidence>
<evidence type="ECO:0000313" key="8">
    <source>
        <dbReference type="EMBL" id="KXZ41484.1"/>
    </source>
</evidence>
<feature type="transmembrane region" description="Helical" evidence="7">
    <location>
        <begin position="313"/>
        <end position="334"/>
    </location>
</feature>
<accession>A0A150FV50</accession>
<dbReference type="EMBL" id="LSYV01000436">
    <property type="protein sequence ID" value="KXZ41484.1"/>
    <property type="molecule type" value="Genomic_DNA"/>
</dbReference>
<reference evidence="9" key="1">
    <citation type="journal article" date="2016" name="Nat. Commun.">
        <title>The Gonium pectorale genome demonstrates co-option of cell cycle regulation during the evolution of multicellularity.</title>
        <authorList>
            <person name="Hanschen E.R."/>
            <person name="Marriage T.N."/>
            <person name="Ferris P.J."/>
            <person name="Hamaji T."/>
            <person name="Toyoda A."/>
            <person name="Fujiyama A."/>
            <person name="Neme R."/>
            <person name="Noguchi H."/>
            <person name="Minakuchi Y."/>
            <person name="Suzuki M."/>
            <person name="Kawai-Toyooka H."/>
            <person name="Smith D.R."/>
            <person name="Sparks H."/>
            <person name="Anderson J."/>
            <person name="Bakaric R."/>
            <person name="Luria V."/>
            <person name="Karger A."/>
            <person name="Kirschner M.W."/>
            <person name="Durand P.M."/>
            <person name="Michod R.E."/>
            <person name="Nozaki H."/>
            <person name="Olson B.J."/>
        </authorList>
    </citation>
    <scope>NUCLEOTIDE SEQUENCE [LARGE SCALE GENOMIC DNA]</scope>
    <source>
        <strain evidence="9">NIES-2863</strain>
    </source>
</reference>
<dbReference type="Pfam" id="PF03239">
    <property type="entry name" value="FTR1"/>
    <property type="match status" value="2"/>
</dbReference>
<dbReference type="InterPro" id="IPR004923">
    <property type="entry name" value="FTR1/Fip1/EfeU"/>
</dbReference>
<keyword evidence="9" id="KW-1185">Reference proteome</keyword>
<keyword evidence="3 7" id="KW-0812">Transmembrane</keyword>
<feature type="transmembrane region" description="Helical" evidence="7">
    <location>
        <begin position="284"/>
        <end position="306"/>
    </location>
</feature>
<proteinExistence type="inferred from homology"/>
<dbReference type="OrthoDB" id="4364at2759"/>
<feature type="compositionally biased region" description="Low complexity" evidence="6">
    <location>
        <begin position="182"/>
        <end position="199"/>
    </location>
</feature>
<dbReference type="PANTHER" id="PTHR31632:SF2">
    <property type="entry name" value="PLASMA MEMBRANE IRON PERMEASE"/>
    <property type="match status" value="1"/>
</dbReference>
<feature type="compositionally biased region" description="Basic and acidic residues" evidence="6">
    <location>
        <begin position="444"/>
        <end position="462"/>
    </location>
</feature>
<evidence type="ECO:0000256" key="6">
    <source>
        <dbReference type="SAM" id="MobiDB-lite"/>
    </source>
</evidence>
<dbReference type="PANTHER" id="PTHR31632">
    <property type="entry name" value="IRON TRANSPORTER FTH1"/>
    <property type="match status" value="1"/>
</dbReference>
<name>A0A150FV50_GONPE</name>
<dbReference type="AlphaFoldDB" id="A0A150FV50"/>